<dbReference type="GO" id="GO:1990169">
    <property type="term" value="P:stress response to copper ion"/>
    <property type="evidence" value="ECO:0007669"/>
    <property type="project" value="TreeGrafter"/>
</dbReference>
<dbReference type="GO" id="GO:0005507">
    <property type="term" value="F:copper ion binding"/>
    <property type="evidence" value="ECO:0007669"/>
    <property type="project" value="TreeGrafter"/>
</dbReference>
<dbReference type="SUPFAM" id="SSF46600">
    <property type="entry name" value="C-terminal UvrC-binding domain of UvrB"/>
    <property type="match status" value="1"/>
</dbReference>
<feature type="region of interest" description="Disordered" evidence="1">
    <location>
        <begin position="158"/>
        <end position="182"/>
    </location>
</feature>
<dbReference type="PIRSF" id="PIRSF015034">
    <property type="entry name" value="YacH"/>
    <property type="match status" value="1"/>
</dbReference>
<dbReference type="PROSITE" id="PS50151">
    <property type="entry name" value="UVR"/>
    <property type="match status" value="1"/>
</dbReference>
<dbReference type="AlphaFoldDB" id="A0A5C7FEH5"/>
<sequence>MLCQECQEREASLHFTKIINGEKTEFHFCEICAKDKGENLSGGNNFSIHKLLSGLLDTGQALSSQKSGRKTQQPKPDIRCETCGMTYKKFTEIGRFGCADCYTHFDAKLDPVFRRIHGGNTVHAGKIPKRKGEDMHVYREIENLKTEMQKQIAEEEFEQAAETRDKIRGLEDSLKKKGGDAS</sequence>
<dbReference type="InterPro" id="IPR001943">
    <property type="entry name" value="UVR_dom"/>
</dbReference>
<reference evidence="3 4" key="1">
    <citation type="submission" date="2024-01" db="EMBL/GenBank/DDBJ databases">
        <title>Complete Genome Sequence of Alkalicoccus halolimnae BZ-SZ-XJ29T, a Moderately Halophilic Bacterium Isolated from a Salt Lake.</title>
        <authorList>
            <person name="Zhao B."/>
        </authorList>
    </citation>
    <scope>NUCLEOTIDE SEQUENCE [LARGE SCALE GENOMIC DNA]</scope>
    <source>
        <strain evidence="3 4">BZ-SZ-XJ29</strain>
    </source>
</reference>
<gene>
    <name evidence="3" type="ORF">FTX54_000510</name>
</gene>
<feature type="compositionally biased region" description="Basic and acidic residues" evidence="1">
    <location>
        <begin position="161"/>
        <end position="182"/>
    </location>
</feature>
<dbReference type="InterPro" id="IPR036876">
    <property type="entry name" value="UVR_dom_sf"/>
</dbReference>
<dbReference type="PANTHER" id="PTHR38430:SF1">
    <property type="entry name" value="PROTEIN-ARGININE KINASE ACTIVATOR PROTEIN"/>
    <property type="match status" value="1"/>
</dbReference>
<evidence type="ECO:0000313" key="4">
    <source>
        <dbReference type="Proteomes" id="UP000321816"/>
    </source>
</evidence>
<dbReference type="RefSeq" id="WP_147804628.1">
    <property type="nucleotide sequence ID" value="NZ_CP144914.1"/>
</dbReference>
<dbReference type="GO" id="GO:1990170">
    <property type="term" value="P:stress response to cadmium ion"/>
    <property type="evidence" value="ECO:0007669"/>
    <property type="project" value="TreeGrafter"/>
</dbReference>
<dbReference type="Proteomes" id="UP000321816">
    <property type="component" value="Chromosome"/>
</dbReference>
<dbReference type="GO" id="GO:0046870">
    <property type="term" value="F:cadmium ion binding"/>
    <property type="evidence" value="ECO:0007669"/>
    <property type="project" value="TreeGrafter"/>
</dbReference>
<dbReference type="PANTHER" id="PTHR38430">
    <property type="entry name" value="PROTEIN-ARGININE KINASE ACTIVATOR PROTEIN"/>
    <property type="match status" value="1"/>
</dbReference>
<organism evidence="3 4">
    <name type="scientific">Alkalicoccus halolimnae</name>
    <dbReference type="NCBI Taxonomy" id="1667239"/>
    <lineage>
        <taxon>Bacteria</taxon>
        <taxon>Bacillati</taxon>
        <taxon>Bacillota</taxon>
        <taxon>Bacilli</taxon>
        <taxon>Bacillales</taxon>
        <taxon>Bacillaceae</taxon>
        <taxon>Alkalicoccus</taxon>
    </lineage>
</organism>
<dbReference type="Pfam" id="PF02151">
    <property type="entry name" value="UVR"/>
    <property type="match status" value="1"/>
</dbReference>
<evidence type="ECO:0000256" key="1">
    <source>
        <dbReference type="SAM" id="MobiDB-lite"/>
    </source>
</evidence>
<keyword evidence="4" id="KW-1185">Reference proteome</keyword>
<dbReference type="EMBL" id="CP144914">
    <property type="protein sequence ID" value="WWD80085.1"/>
    <property type="molecule type" value="Genomic_DNA"/>
</dbReference>
<proteinExistence type="predicted"/>
<dbReference type="GO" id="GO:0008270">
    <property type="term" value="F:zinc ion binding"/>
    <property type="evidence" value="ECO:0007669"/>
    <property type="project" value="TreeGrafter"/>
</dbReference>
<dbReference type="KEGG" id="ahal:FTX54_000510"/>
<evidence type="ECO:0000259" key="2">
    <source>
        <dbReference type="PROSITE" id="PS50151"/>
    </source>
</evidence>
<dbReference type="InterPro" id="IPR025542">
    <property type="entry name" value="YacH"/>
</dbReference>
<evidence type="ECO:0000313" key="3">
    <source>
        <dbReference type="EMBL" id="WWD80085.1"/>
    </source>
</evidence>
<name>A0A5C7FEH5_9BACI</name>
<protein>
    <submittedName>
        <fullName evidence="3">UvrB/UvrC motif-containing protein</fullName>
    </submittedName>
</protein>
<dbReference type="OrthoDB" id="9788704at2"/>
<dbReference type="Gene3D" id="4.10.860.10">
    <property type="entry name" value="UVR domain"/>
    <property type="match status" value="1"/>
</dbReference>
<feature type="domain" description="UVR" evidence="2">
    <location>
        <begin position="138"/>
        <end position="173"/>
    </location>
</feature>
<dbReference type="GO" id="GO:0050897">
    <property type="term" value="F:cobalt ion binding"/>
    <property type="evidence" value="ECO:0007669"/>
    <property type="project" value="TreeGrafter"/>
</dbReference>
<accession>A0A5C7FEH5</accession>